<dbReference type="Gene3D" id="3.20.20.140">
    <property type="entry name" value="Metal-dependent hydrolases"/>
    <property type="match status" value="1"/>
</dbReference>
<dbReference type="SUPFAM" id="SSF51556">
    <property type="entry name" value="Metallo-dependent hydrolases"/>
    <property type="match status" value="1"/>
</dbReference>
<dbReference type="PROSITE" id="PS01091">
    <property type="entry name" value="TATD_3"/>
    <property type="match status" value="1"/>
</dbReference>
<gene>
    <name evidence="4" type="ORF">CAMP_LOCUS389</name>
</gene>
<feature type="region of interest" description="Disordered" evidence="3">
    <location>
        <begin position="1"/>
        <end position="35"/>
    </location>
</feature>
<evidence type="ECO:0000256" key="2">
    <source>
        <dbReference type="ARBA" id="ARBA00022801"/>
    </source>
</evidence>
<evidence type="ECO:0000256" key="1">
    <source>
        <dbReference type="ARBA" id="ARBA00009275"/>
    </source>
</evidence>
<dbReference type="OrthoDB" id="5850839at2759"/>
<organism evidence="4 5">
    <name type="scientific">Caenorhabditis angaria</name>
    <dbReference type="NCBI Taxonomy" id="860376"/>
    <lineage>
        <taxon>Eukaryota</taxon>
        <taxon>Metazoa</taxon>
        <taxon>Ecdysozoa</taxon>
        <taxon>Nematoda</taxon>
        <taxon>Chromadorea</taxon>
        <taxon>Rhabditida</taxon>
        <taxon>Rhabditina</taxon>
        <taxon>Rhabditomorpha</taxon>
        <taxon>Rhabditoidea</taxon>
        <taxon>Rhabditidae</taxon>
        <taxon>Peloderinae</taxon>
        <taxon>Caenorhabditis</taxon>
    </lineage>
</organism>
<dbReference type="GO" id="GO:0016788">
    <property type="term" value="F:hydrolase activity, acting on ester bonds"/>
    <property type="evidence" value="ECO:0007669"/>
    <property type="project" value="InterPro"/>
</dbReference>
<dbReference type="InterPro" id="IPR018228">
    <property type="entry name" value="DNase_TatD-rel_CS"/>
</dbReference>
<feature type="region of interest" description="Disordered" evidence="3">
    <location>
        <begin position="78"/>
        <end position="124"/>
    </location>
</feature>
<dbReference type="AlphaFoldDB" id="A0A9P1MUV3"/>
<evidence type="ECO:0000256" key="3">
    <source>
        <dbReference type="SAM" id="MobiDB-lite"/>
    </source>
</evidence>
<feature type="compositionally biased region" description="Polar residues" evidence="3">
    <location>
        <begin position="103"/>
        <end position="124"/>
    </location>
</feature>
<dbReference type="Pfam" id="PF01026">
    <property type="entry name" value="TatD_DNase"/>
    <property type="match status" value="1"/>
</dbReference>
<comment type="caution">
    <text evidence="4">The sequence shown here is derived from an EMBL/GenBank/DDBJ whole genome shotgun (WGS) entry which is preliminary data.</text>
</comment>
<keyword evidence="2" id="KW-0378">Hydrolase</keyword>
<dbReference type="EMBL" id="CANHGI010000001">
    <property type="protein sequence ID" value="CAI5437752.1"/>
    <property type="molecule type" value="Genomic_DNA"/>
</dbReference>
<feature type="compositionally biased region" description="Polar residues" evidence="3">
    <location>
        <begin position="18"/>
        <end position="31"/>
    </location>
</feature>
<dbReference type="InterPro" id="IPR001130">
    <property type="entry name" value="TatD-like"/>
</dbReference>
<dbReference type="PROSITE" id="PS01137">
    <property type="entry name" value="TATD_1"/>
    <property type="match status" value="1"/>
</dbReference>
<dbReference type="CDD" id="cd01310">
    <property type="entry name" value="TatD_DNAse"/>
    <property type="match status" value="1"/>
</dbReference>
<keyword evidence="5" id="KW-1185">Reference proteome</keyword>
<protein>
    <submittedName>
        <fullName evidence="4">Uncharacterized protein</fullName>
    </submittedName>
</protein>
<dbReference type="InterPro" id="IPR032466">
    <property type="entry name" value="Metal_Hydrolase"/>
</dbReference>
<proteinExistence type="inferred from homology"/>
<evidence type="ECO:0000313" key="4">
    <source>
        <dbReference type="EMBL" id="CAI5437752.1"/>
    </source>
</evidence>
<feature type="compositionally biased region" description="Basic and acidic residues" evidence="3">
    <location>
        <begin position="88"/>
        <end position="102"/>
    </location>
</feature>
<reference evidence="4" key="1">
    <citation type="submission" date="2022-11" db="EMBL/GenBank/DDBJ databases">
        <authorList>
            <person name="Kikuchi T."/>
        </authorList>
    </citation>
    <scope>NUCLEOTIDE SEQUENCE</scope>
    <source>
        <strain evidence="4">PS1010</strain>
    </source>
</reference>
<comment type="similarity">
    <text evidence="1">Belongs to the metallo-dependent hydrolases superfamily. TatD-type hydrolase family.</text>
</comment>
<sequence length="435" mass="50201">MNQTQPKLGNGSYIPPNKRNNSEGSEVSPQKKTAVEITSGVGRIDIGGRKNVEPVVDMKKIKENKQKSPFVKLQPRVLTEPKGLPNENEEKPTVSQEIRRQIPENSRNSRNIRDNYSNSASSMKNTKTGEFSLKDFSEISHPYIDSHCHVDMIYNRLKCSFDDGLSKWMSNYQQSFNQYFIGCIPNFIEPHLFVNTKLTKDDYDMSWIIKELESNPLYLGATYGCHPHQVKSWADQEVFWDTLEILLPHKRSKCIAVGECGIDLNKCDSPLDQQRYAFRRQIQLAFKYDKALVIHCRSGPNRDAESECLQILEEELNRPGQHRYLRIHRHCYTENWENAKKWIETCPNIVFGYTPAVFNFTGRQLDAIRNIPMDRIILETDAPYFVPSMCKDVLPRINLPGTAATVALQIAKYKNIPVDEVMRHALLNTRRIYSL</sequence>
<dbReference type="PANTHER" id="PTHR46363:SF1">
    <property type="entry name" value="DEOXYRIBONUCLEASE TATDN2-RELATED"/>
    <property type="match status" value="1"/>
</dbReference>
<accession>A0A9P1MUV3</accession>
<dbReference type="PANTHER" id="PTHR46363">
    <property type="entry name" value="DEOXYRIBONUCLEASE TATDN2-RELATED"/>
    <property type="match status" value="1"/>
</dbReference>
<dbReference type="Proteomes" id="UP001152747">
    <property type="component" value="Unassembled WGS sequence"/>
</dbReference>
<name>A0A9P1MUV3_9PELO</name>
<evidence type="ECO:0000313" key="5">
    <source>
        <dbReference type="Proteomes" id="UP001152747"/>
    </source>
</evidence>